<feature type="region of interest" description="Disordered" evidence="1">
    <location>
        <begin position="43"/>
        <end position="71"/>
    </location>
</feature>
<sequence>MTLGDTTNGLMMLKMYGAAQADLRRKINYNLHRRLGVAAGAATPRDFTRSPPEMGPWAQASFAPRSSVARV</sequence>
<protein>
    <submittedName>
        <fullName evidence="2">Uncharacterized protein</fullName>
    </submittedName>
</protein>
<accession>A0ABS3SJ56</accession>
<evidence type="ECO:0000256" key="1">
    <source>
        <dbReference type="SAM" id="MobiDB-lite"/>
    </source>
</evidence>
<keyword evidence="3" id="KW-1185">Reference proteome</keyword>
<dbReference type="EMBL" id="JAGFBM010000008">
    <property type="protein sequence ID" value="MBO3085782.1"/>
    <property type="molecule type" value="Genomic_DNA"/>
</dbReference>
<name>A0ABS3SJ56_9CELL</name>
<proteinExistence type="predicted"/>
<dbReference type="RefSeq" id="WP_208290037.1">
    <property type="nucleotide sequence ID" value="NZ_CP074404.1"/>
</dbReference>
<comment type="caution">
    <text evidence="2">The sequence shown here is derived from an EMBL/GenBank/DDBJ whole genome shotgun (WGS) entry which is preliminary data.</text>
</comment>
<evidence type="ECO:0000313" key="2">
    <source>
        <dbReference type="EMBL" id="MBO3085782.1"/>
    </source>
</evidence>
<organism evidence="2 3">
    <name type="scientific">Cellulomonas fengjieae</name>
    <dbReference type="NCBI Taxonomy" id="2819978"/>
    <lineage>
        <taxon>Bacteria</taxon>
        <taxon>Bacillati</taxon>
        <taxon>Actinomycetota</taxon>
        <taxon>Actinomycetes</taxon>
        <taxon>Micrococcales</taxon>
        <taxon>Cellulomonadaceae</taxon>
        <taxon>Cellulomonas</taxon>
    </lineage>
</organism>
<evidence type="ECO:0000313" key="3">
    <source>
        <dbReference type="Proteomes" id="UP000678317"/>
    </source>
</evidence>
<reference evidence="2 3" key="1">
    <citation type="submission" date="2021-03" db="EMBL/GenBank/DDBJ databases">
        <title>novel species in genus Cellulomonas.</title>
        <authorList>
            <person name="Zhang G."/>
        </authorList>
    </citation>
    <scope>NUCLEOTIDE SEQUENCE [LARGE SCALE GENOMIC DNA]</scope>
    <source>
        <strain evidence="3">zg-ZUI188</strain>
    </source>
</reference>
<gene>
    <name evidence="2" type="ORF">J4035_14150</name>
</gene>
<dbReference type="Proteomes" id="UP000678317">
    <property type="component" value="Unassembled WGS sequence"/>
</dbReference>